<evidence type="ECO:0000256" key="11">
    <source>
        <dbReference type="ARBA" id="ARBA00023242"/>
    </source>
</evidence>
<keyword evidence="12" id="KW-0131">Cell cycle</keyword>
<dbReference type="GO" id="GO:0036064">
    <property type="term" value="C:ciliary basal body"/>
    <property type="evidence" value="ECO:0007669"/>
    <property type="project" value="Ensembl"/>
</dbReference>
<evidence type="ECO:0000256" key="4">
    <source>
        <dbReference type="ARBA" id="ARBA00006726"/>
    </source>
</evidence>
<evidence type="ECO:0000256" key="1">
    <source>
        <dbReference type="ARBA" id="ARBA00004123"/>
    </source>
</evidence>
<dbReference type="Bgee" id="ENSACAG00000004348">
    <property type="expression patterns" value="Expressed in lung and 13 other cell types or tissues"/>
</dbReference>
<dbReference type="GeneTree" id="ENSGT00940000159852"/>
<dbReference type="GO" id="GO:0007219">
    <property type="term" value="P:Notch signaling pathway"/>
    <property type="evidence" value="ECO:0007669"/>
    <property type="project" value="Ensembl"/>
</dbReference>
<dbReference type="GO" id="GO:0004861">
    <property type="term" value="F:cyclin-dependent protein serine/threonine kinase inhibitor activity"/>
    <property type="evidence" value="ECO:0000318"/>
    <property type="project" value="GO_Central"/>
</dbReference>
<dbReference type="GO" id="GO:0005654">
    <property type="term" value="C:nucleoplasm"/>
    <property type="evidence" value="ECO:0007669"/>
    <property type="project" value="Ensembl"/>
</dbReference>
<dbReference type="GO" id="GO:1905179">
    <property type="term" value="P:negative regulation of cardiac muscle tissue regeneration"/>
    <property type="evidence" value="ECO:0007669"/>
    <property type="project" value="Ensembl"/>
</dbReference>
<dbReference type="PANTHER" id="PTHR10265">
    <property type="entry name" value="CYCLIN-DEPENDENT KINASE INHIBITOR 1"/>
    <property type="match status" value="1"/>
</dbReference>
<feature type="compositionally biased region" description="Acidic residues" evidence="16">
    <location>
        <begin position="130"/>
        <end position="141"/>
    </location>
</feature>
<keyword evidence="19" id="KW-1185">Reference proteome</keyword>
<evidence type="ECO:0000256" key="6">
    <source>
        <dbReference type="ARBA" id="ARBA00022490"/>
    </source>
</evidence>
<evidence type="ECO:0000256" key="7">
    <source>
        <dbReference type="ARBA" id="ARBA00022553"/>
    </source>
</evidence>
<dbReference type="OrthoDB" id="6373236at2759"/>
<dbReference type="GO" id="GO:0045930">
    <property type="term" value="P:negative regulation of mitotic cell cycle"/>
    <property type="evidence" value="ECO:0000318"/>
    <property type="project" value="GO_Central"/>
</dbReference>
<dbReference type="GO" id="GO:0007096">
    <property type="term" value="P:regulation of exit from mitosis"/>
    <property type="evidence" value="ECO:0007669"/>
    <property type="project" value="Ensembl"/>
</dbReference>
<evidence type="ECO:0000256" key="8">
    <source>
        <dbReference type="ARBA" id="ARBA00022753"/>
    </source>
</evidence>
<dbReference type="GO" id="GO:0019901">
    <property type="term" value="F:protein kinase binding"/>
    <property type="evidence" value="ECO:0007669"/>
    <property type="project" value="Ensembl"/>
</dbReference>
<dbReference type="GO" id="GO:0030308">
    <property type="term" value="P:negative regulation of cell growth"/>
    <property type="evidence" value="ECO:0007669"/>
    <property type="project" value="Ensembl"/>
</dbReference>
<proteinExistence type="inferred from homology"/>
<feature type="compositionally biased region" description="Polar residues" evidence="16">
    <location>
        <begin position="1"/>
        <end position="11"/>
    </location>
</feature>
<feature type="region of interest" description="Disordered" evidence="16">
    <location>
        <begin position="90"/>
        <end position="198"/>
    </location>
</feature>
<feature type="region of interest" description="Disordered" evidence="16">
    <location>
        <begin position="1"/>
        <end position="33"/>
    </location>
</feature>
<evidence type="ECO:0000256" key="12">
    <source>
        <dbReference type="ARBA" id="ARBA00023306"/>
    </source>
</evidence>
<comment type="similarity">
    <text evidence="4">Belongs to the CDI family.</text>
</comment>
<dbReference type="GO" id="GO:0071236">
    <property type="term" value="P:cellular response to antibiotic"/>
    <property type="evidence" value="ECO:0007669"/>
    <property type="project" value="Ensembl"/>
</dbReference>
<dbReference type="GO" id="GO:0071285">
    <property type="term" value="P:cellular response to lithium ion"/>
    <property type="evidence" value="ECO:0007669"/>
    <property type="project" value="Ensembl"/>
</dbReference>
<dbReference type="GO" id="GO:0005829">
    <property type="term" value="C:cytosol"/>
    <property type="evidence" value="ECO:0007669"/>
    <property type="project" value="Ensembl"/>
</dbReference>
<dbReference type="GO" id="GO:0051087">
    <property type="term" value="F:protein-folding chaperone binding"/>
    <property type="evidence" value="ECO:0000318"/>
    <property type="project" value="GO_Central"/>
</dbReference>
<dbReference type="GO" id="GO:0005768">
    <property type="term" value="C:endosome"/>
    <property type="evidence" value="ECO:0007669"/>
    <property type="project" value="UniProtKB-SubCell"/>
</dbReference>
<dbReference type="Proteomes" id="UP000001646">
    <property type="component" value="Unplaced"/>
</dbReference>
<dbReference type="CTD" id="1027"/>
<keyword evidence="8" id="KW-0967">Endosome</keyword>
<dbReference type="GO" id="GO:0045892">
    <property type="term" value="P:negative regulation of DNA-templated transcription"/>
    <property type="evidence" value="ECO:0007669"/>
    <property type="project" value="Ensembl"/>
</dbReference>
<dbReference type="GO" id="GO:0005737">
    <property type="term" value="C:cytoplasm"/>
    <property type="evidence" value="ECO:0000318"/>
    <property type="project" value="GO_Central"/>
</dbReference>
<dbReference type="GO" id="GO:0008284">
    <property type="term" value="P:positive regulation of cell population proliferation"/>
    <property type="evidence" value="ECO:0007669"/>
    <property type="project" value="Ensembl"/>
</dbReference>
<dbReference type="eggNOG" id="KOG4743">
    <property type="taxonomic scope" value="Eukaryota"/>
</dbReference>
<accession>H9G8U5</accession>
<name>H9G8U5_ANOCA</name>
<keyword evidence="6" id="KW-0963">Cytoplasm</keyword>
<evidence type="ECO:0000313" key="19">
    <source>
        <dbReference type="Proteomes" id="UP000001646"/>
    </source>
</evidence>
<gene>
    <name evidence="18" type="primary">CDKN1B</name>
</gene>
<dbReference type="HOGENOM" id="CLU_077692_2_0_1"/>
<dbReference type="GO" id="GO:1902746">
    <property type="term" value="P:regulation of lens fiber cell differentiation"/>
    <property type="evidence" value="ECO:0007669"/>
    <property type="project" value="Ensembl"/>
</dbReference>
<comment type="function">
    <text evidence="15">Important regulator of cell cycle progression. Inhibits the kinase activity of CDK2 bound to cyclin A, but has little inhibitory activity on CDK2 bound to SPDYA. Involved in G1 arrest. Potent inhibitor of cyclin E- and cyclin A-CDK2 complexes. Forms a complex with cyclin type D-CDK4 complexes and is involved in the assembly, stability, and modulation of CCND1-CDK4 complex activation. Acts either as an inhibitor or an activator of cyclin type D-CDK4 complexes depending on its phosphorylation state and/or stoichometry.</text>
</comment>
<dbReference type="GO" id="GO:0031464">
    <property type="term" value="C:Cul4A-RING E3 ubiquitin ligase complex"/>
    <property type="evidence" value="ECO:0007669"/>
    <property type="project" value="Ensembl"/>
</dbReference>
<dbReference type="Pfam" id="PF02234">
    <property type="entry name" value="CDI"/>
    <property type="match status" value="1"/>
</dbReference>
<feature type="compositionally biased region" description="Polar residues" evidence="16">
    <location>
        <begin position="177"/>
        <end position="190"/>
    </location>
</feature>
<dbReference type="AlphaFoldDB" id="H9G8U5"/>
<dbReference type="KEGG" id="acs:100565071"/>
<dbReference type="GO" id="GO:0048102">
    <property type="term" value="P:autophagic cell death"/>
    <property type="evidence" value="ECO:0007669"/>
    <property type="project" value="Ensembl"/>
</dbReference>
<evidence type="ECO:0000313" key="18">
    <source>
        <dbReference type="Ensembl" id="ENSACAP00000004216.1"/>
    </source>
</evidence>
<reference evidence="18" key="1">
    <citation type="submission" date="2009-12" db="EMBL/GenBank/DDBJ databases">
        <title>The Genome Sequence of Anolis carolinensis (Green Anole Lizard).</title>
        <authorList>
            <consortium name="The Genome Sequencing Platform"/>
            <person name="Di Palma F."/>
            <person name="Alfoldi J."/>
            <person name="Heiman D."/>
            <person name="Young S."/>
            <person name="Grabherr M."/>
            <person name="Johnson J."/>
            <person name="Lander E.S."/>
            <person name="Lindblad-Toh K."/>
        </authorList>
    </citation>
    <scope>NUCLEOTIDE SEQUENCE [LARGE SCALE GENOMIC DNA]</scope>
    <source>
        <strain evidence="18">JBL SC #1</strain>
    </source>
</reference>
<evidence type="ECO:0000256" key="16">
    <source>
        <dbReference type="SAM" id="MobiDB-lite"/>
    </source>
</evidence>
<feature type="domain" description="Cyclin-dependent kinase inhibitor" evidence="17">
    <location>
        <begin position="32"/>
        <end position="82"/>
    </location>
</feature>
<evidence type="ECO:0000256" key="14">
    <source>
        <dbReference type="ARBA" id="ARBA00031925"/>
    </source>
</evidence>
<dbReference type="OMA" id="SACRIIF"/>
<dbReference type="InterPro" id="IPR003175">
    <property type="entry name" value="CDI_dom"/>
</dbReference>
<dbReference type="Gene3D" id="4.10.365.10">
    <property type="entry name" value="p27"/>
    <property type="match status" value="1"/>
</dbReference>
<dbReference type="GO" id="GO:1904019">
    <property type="term" value="P:epithelial cell apoptotic process"/>
    <property type="evidence" value="ECO:0007669"/>
    <property type="project" value="Ensembl"/>
</dbReference>
<reference evidence="18" key="3">
    <citation type="submission" date="2025-09" db="UniProtKB">
        <authorList>
            <consortium name="Ensembl"/>
        </authorList>
    </citation>
    <scope>IDENTIFICATION</scope>
</reference>
<keyword evidence="11" id="KW-0539">Nucleus</keyword>
<evidence type="ECO:0000256" key="10">
    <source>
        <dbReference type="ARBA" id="ARBA00023013"/>
    </source>
</evidence>
<organism evidence="18 19">
    <name type="scientific">Anolis carolinensis</name>
    <name type="common">Green anole</name>
    <name type="synonym">American chameleon</name>
    <dbReference type="NCBI Taxonomy" id="28377"/>
    <lineage>
        <taxon>Eukaryota</taxon>
        <taxon>Metazoa</taxon>
        <taxon>Chordata</taxon>
        <taxon>Craniata</taxon>
        <taxon>Vertebrata</taxon>
        <taxon>Euteleostomi</taxon>
        <taxon>Lepidosauria</taxon>
        <taxon>Squamata</taxon>
        <taxon>Bifurcata</taxon>
        <taxon>Unidentata</taxon>
        <taxon>Episquamata</taxon>
        <taxon>Toxicofera</taxon>
        <taxon>Iguania</taxon>
        <taxon>Dactyloidae</taxon>
        <taxon>Anolis</taxon>
    </lineage>
</organism>
<dbReference type="InterPro" id="IPR044898">
    <property type="entry name" value="CDI_dom_sf"/>
</dbReference>
<dbReference type="GO" id="GO:0044877">
    <property type="term" value="F:protein-containing complex binding"/>
    <property type="evidence" value="ECO:0007669"/>
    <property type="project" value="Ensembl"/>
</dbReference>
<dbReference type="GO" id="GO:0005634">
    <property type="term" value="C:nucleus"/>
    <property type="evidence" value="ECO:0000318"/>
    <property type="project" value="GO_Central"/>
</dbReference>
<dbReference type="GO" id="GO:0019903">
    <property type="term" value="F:protein phosphatase binding"/>
    <property type="evidence" value="ECO:0007669"/>
    <property type="project" value="Ensembl"/>
</dbReference>
<protein>
    <recommendedName>
        <fullName evidence="5">Cyclin-dependent kinase inhibitor 1B</fullName>
    </recommendedName>
    <alternativeName>
        <fullName evidence="14">Cyclin-dependent kinase inhibitor p27</fullName>
    </alternativeName>
    <alternativeName>
        <fullName evidence="13">p27Kip1</fullName>
    </alternativeName>
</protein>
<comment type="subcellular location">
    <subcellularLocation>
        <location evidence="3">Cytoplasm</location>
    </subcellularLocation>
    <subcellularLocation>
        <location evidence="2">Endosome</location>
    </subcellularLocation>
    <subcellularLocation>
        <location evidence="1">Nucleus</location>
    </subcellularLocation>
</comment>
<dbReference type="InParanoid" id="H9G8U5"/>
<dbReference type="GO" id="GO:0030334">
    <property type="term" value="P:regulation of cell migration"/>
    <property type="evidence" value="ECO:0007669"/>
    <property type="project" value="Ensembl"/>
</dbReference>
<dbReference type="GO" id="GO:0005813">
    <property type="term" value="C:centrosome"/>
    <property type="evidence" value="ECO:0007669"/>
    <property type="project" value="Ensembl"/>
</dbReference>
<dbReference type="PANTHER" id="PTHR10265:SF9">
    <property type="entry name" value="CYCLIN-DEPENDENT KINASE INHIBITOR 1B"/>
    <property type="match status" value="1"/>
</dbReference>
<keyword evidence="7" id="KW-0597">Phosphoprotein</keyword>
<dbReference type="GO" id="GO:0051168">
    <property type="term" value="P:nuclear export"/>
    <property type="evidence" value="ECO:0007669"/>
    <property type="project" value="Ensembl"/>
</dbReference>
<keyword evidence="9" id="KW-0832">Ubl conjugation</keyword>
<dbReference type="GO" id="GO:1904036">
    <property type="term" value="P:negative regulation of epithelial cell apoptotic process"/>
    <property type="evidence" value="ECO:0007669"/>
    <property type="project" value="Ensembl"/>
</dbReference>
<dbReference type="GO" id="GO:0030332">
    <property type="term" value="F:cyclin binding"/>
    <property type="evidence" value="ECO:0007669"/>
    <property type="project" value="Ensembl"/>
</dbReference>
<dbReference type="STRING" id="28377.ENSACAP00000004216"/>
<dbReference type="GO" id="GO:0050680">
    <property type="term" value="P:negative regulation of epithelial cell proliferation"/>
    <property type="evidence" value="ECO:0000318"/>
    <property type="project" value="GO_Central"/>
</dbReference>
<dbReference type="GO" id="GO:0031116">
    <property type="term" value="P:positive regulation of microtubule polymerization"/>
    <property type="evidence" value="ECO:0007669"/>
    <property type="project" value="Ensembl"/>
</dbReference>
<reference evidence="18" key="2">
    <citation type="submission" date="2025-08" db="UniProtKB">
        <authorList>
            <consortium name="Ensembl"/>
        </authorList>
    </citation>
    <scope>IDENTIFICATION</scope>
</reference>
<sequence>MSTARVSSGSPTLERMEARQAEGAPKPSACRSLFGPVDHAELARELRRHRREAEEAARRRWEFDFLREQPLRGPGARFEWRALRKDALPDFYSRPPRLSRRWGSGAGPGDSPPAAGKWRPQWRRIRGLSAEEEDGDEEEATQADGEGPPSSRKRPVSDDSCLPNKRANMTEEAVSEGSPSASSVEQTPKKSSPRHRQT</sequence>
<evidence type="ECO:0000256" key="15">
    <source>
        <dbReference type="ARBA" id="ARBA00045727"/>
    </source>
</evidence>
<evidence type="ECO:0000259" key="17">
    <source>
        <dbReference type="Pfam" id="PF02234"/>
    </source>
</evidence>
<dbReference type="GO" id="GO:0007507">
    <property type="term" value="P:heart development"/>
    <property type="evidence" value="ECO:0007669"/>
    <property type="project" value="Ensembl"/>
</dbReference>
<dbReference type="GO" id="GO:0045732">
    <property type="term" value="P:positive regulation of protein catabolic process"/>
    <property type="evidence" value="ECO:0007669"/>
    <property type="project" value="Ensembl"/>
</dbReference>
<evidence type="ECO:0000256" key="2">
    <source>
        <dbReference type="ARBA" id="ARBA00004177"/>
    </source>
</evidence>
<dbReference type="GO" id="GO:0007605">
    <property type="term" value="P:sensory perception of sound"/>
    <property type="evidence" value="ECO:0007669"/>
    <property type="project" value="Ensembl"/>
</dbReference>
<evidence type="ECO:0000256" key="5">
    <source>
        <dbReference type="ARBA" id="ARBA00014547"/>
    </source>
</evidence>
<evidence type="ECO:0000256" key="13">
    <source>
        <dbReference type="ARBA" id="ARBA00031903"/>
    </source>
</evidence>
<evidence type="ECO:0000256" key="9">
    <source>
        <dbReference type="ARBA" id="ARBA00022843"/>
    </source>
</evidence>
<dbReference type="GO" id="GO:0000082">
    <property type="term" value="P:G1/S transition of mitotic cell cycle"/>
    <property type="evidence" value="ECO:0000318"/>
    <property type="project" value="GO_Central"/>
</dbReference>
<dbReference type="GO" id="GO:0006813">
    <property type="term" value="P:potassium ion transport"/>
    <property type="evidence" value="ECO:0007669"/>
    <property type="project" value="Ensembl"/>
</dbReference>
<dbReference type="GO" id="GO:1904706">
    <property type="term" value="P:negative regulation of vascular associated smooth muscle cell proliferation"/>
    <property type="evidence" value="ECO:0007669"/>
    <property type="project" value="Ensembl"/>
</dbReference>
<dbReference type="GO" id="GO:2000045">
    <property type="term" value="P:regulation of G1/S transition of mitotic cell cycle"/>
    <property type="evidence" value="ECO:0007669"/>
    <property type="project" value="Ensembl"/>
</dbReference>
<dbReference type="Ensembl" id="ENSACAT00000004315.2">
    <property type="protein sequence ID" value="ENSACAP00000004216.1"/>
    <property type="gene ID" value="ENSACAG00000004348.2"/>
</dbReference>
<dbReference type="GO" id="GO:0048839">
    <property type="term" value="P:inner ear development"/>
    <property type="evidence" value="ECO:0007669"/>
    <property type="project" value="Ensembl"/>
</dbReference>
<keyword evidence="10" id="KW-0649">Protein kinase inhibitor</keyword>
<evidence type="ECO:0000256" key="3">
    <source>
        <dbReference type="ARBA" id="ARBA00004496"/>
    </source>
</evidence>
<dbReference type="GeneID" id="100565071"/>